<feature type="transmembrane region" description="Helical" evidence="1">
    <location>
        <begin position="6"/>
        <end position="28"/>
    </location>
</feature>
<keyword evidence="1" id="KW-0472">Membrane</keyword>
<dbReference type="EMBL" id="JH603170">
    <property type="protein sequence ID" value="EIC20122.1"/>
    <property type="molecule type" value="Genomic_DNA"/>
</dbReference>
<evidence type="ECO:0000313" key="3">
    <source>
        <dbReference type="Proteomes" id="UP000002964"/>
    </source>
</evidence>
<dbReference type="HOGENOM" id="CLU_124381_0_0_6"/>
<accession>H8Z453</accession>
<dbReference type="Proteomes" id="UP000002964">
    <property type="component" value="Unassembled WGS sequence"/>
</dbReference>
<keyword evidence="1" id="KW-0812">Transmembrane</keyword>
<proteinExistence type="predicted"/>
<keyword evidence="3" id="KW-1185">Reference proteome</keyword>
<protein>
    <submittedName>
        <fullName evidence="2">Uncharacterized protein</fullName>
    </submittedName>
</protein>
<dbReference type="STRING" id="631362.Thi970DRAFT_03740"/>
<name>H8Z453_9GAMM</name>
<reference evidence="2 3" key="2">
    <citation type="submission" date="2011-11" db="EMBL/GenBank/DDBJ databases">
        <authorList>
            <consortium name="US DOE Joint Genome Institute"/>
            <person name="Lucas S."/>
            <person name="Han J."/>
            <person name="Lapidus A."/>
            <person name="Cheng J.-F."/>
            <person name="Goodwin L."/>
            <person name="Pitluck S."/>
            <person name="Peters L."/>
            <person name="Ovchinnikova G."/>
            <person name="Zhang X."/>
            <person name="Detter J.C."/>
            <person name="Han C."/>
            <person name="Tapia R."/>
            <person name="Land M."/>
            <person name="Hauser L."/>
            <person name="Kyrpides N."/>
            <person name="Ivanova N."/>
            <person name="Pagani I."/>
            <person name="Vogl K."/>
            <person name="Liu Z."/>
            <person name="Overmann J."/>
            <person name="Frigaard N.-U."/>
            <person name="Bryant D."/>
            <person name="Woyke T."/>
        </authorList>
    </citation>
    <scope>NUCLEOTIDE SEQUENCE [LARGE SCALE GENOMIC DNA]</scope>
    <source>
        <strain evidence="2 3">970</strain>
    </source>
</reference>
<feature type="transmembrane region" description="Helical" evidence="1">
    <location>
        <begin position="133"/>
        <end position="150"/>
    </location>
</feature>
<feature type="transmembrane region" description="Helical" evidence="1">
    <location>
        <begin position="66"/>
        <end position="95"/>
    </location>
</feature>
<dbReference type="AlphaFoldDB" id="H8Z453"/>
<evidence type="ECO:0000313" key="2">
    <source>
        <dbReference type="EMBL" id="EIC20122.1"/>
    </source>
</evidence>
<dbReference type="eggNOG" id="ENOG5032UMX">
    <property type="taxonomic scope" value="Bacteria"/>
</dbReference>
<reference evidence="3" key="1">
    <citation type="submission" date="2011-06" db="EMBL/GenBank/DDBJ databases">
        <authorList>
            <consortium name="US DOE Joint Genome Institute (JGI-PGF)"/>
            <person name="Lucas S."/>
            <person name="Han J."/>
            <person name="Lapidus A."/>
            <person name="Cheng J.-F."/>
            <person name="Goodwin L."/>
            <person name="Pitluck S."/>
            <person name="Peters L."/>
            <person name="Land M.L."/>
            <person name="Hauser L."/>
            <person name="Vogl K."/>
            <person name="Liu Z."/>
            <person name="Overmann J."/>
            <person name="Frigaard N.-U."/>
            <person name="Bryant D.A."/>
            <person name="Woyke T.J."/>
        </authorList>
    </citation>
    <scope>NUCLEOTIDE SEQUENCE [LARGE SCALE GENOMIC DNA]</scope>
    <source>
        <strain evidence="3">970</strain>
    </source>
</reference>
<sequence length="185" mass="19993">MNRPSFGEGVAVALLGALSTSVIHYALIPLAPPQERLVWLCLLLGLGYGLYLLARSPTPAGRIGLLLAWVLAALFSATLFPSLWPLLLVQLGFIWLTRVWCFHRTPVAALLDASLLVFGTIAGFWALAHSASLLLAVWTWLLTQALFVLIPQPGGKTRREADGKEGFAAAERAAERALQRLAARG</sequence>
<gene>
    <name evidence="2" type="ORF">Thi970DRAFT_03740</name>
</gene>
<dbReference type="RefSeq" id="WP_009150525.1">
    <property type="nucleotide sequence ID" value="NZ_CP121471.1"/>
</dbReference>
<keyword evidence="1" id="KW-1133">Transmembrane helix</keyword>
<evidence type="ECO:0000256" key="1">
    <source>
        <dbReference type="SAM" id="Phobius"/>
    </source>
</evidence>
<feature type="transmembrane region" description="Helical" evidence="1">
    <location>
        <begin position="37"/>
        <end position="54"/>
    </location>
</feature>
<organism evidence="2 3">
    <name type="scientific">Thiorhodovibrio frisius</name>
    <dbReference type="NCBI Taxonomy" id="631362"/>
    <lineage>
        <taxon>Bacteria</taxon>
        <taxon>Pseudomonadati</taxon>
        <taxon>Pseudomonadota</taxon>
        <taxon>Gammaproteobacteria</taxon>
        <taxon>Chromatiales</taxon>
        <taxon>Chromatiaceae</taxon>
        <taxon>Thiorhodovibrio</taxon>
    </lineage>
</organism>
<feature type="transmembrane region" description="Helical" evidence="1">
    <location>
        <begin position="107"/>
        <end position="127"/>
    </location>
</feature>
<dbReference type="OrthoDB" id="5568716at2"/>